<evidence type="ECO:0000256" key="3">
    <source>
        <dbReference type="ARBA" id="ARBA00022452"/>
    </source>
</evidence>
<dbReference type="Proteomes" id="UP000696931">
    <property type="component" value="Unassembled WGS sequence"/>
</dbReference>
<dbReference type="InterPro" id="IPR039426">
    <property type="entry name" value="TonB-dep_rcpt-like"/>
</dbReference>
<organism evidence="12 13">
    <name type="scientific">Eiseniibacteriota bacterium</name>
    <dbReference type="NCBI Taxonomy" id="2212470"/>
    <lineage>
        <taxon>Bacteria</taxon>
        <taxon>Candidatus Eiseniibacteriota</taxon>
    </lineage>
</organism>
<evidence type="ECO:0000256" key="5">
    <source>
        <dbReference type="ARBA" id="ARBA00022692"/>
    </source>
</evidence>
<proteinExistence type="predicted"/>
<evidence type="ECO:0000256" key="9">
    <source>
        <dbReference type="ARBA" id="ARBA00023136"/>
    </source>
</evidence>
<keyword evidence="12" id="KW-0675">Receptor</keyword>
<dbReference type="GO" id="GO:0009279">
    <property type="term" value="C:cell outer membrane"/>
    <property type="evidence" value="ECO:0007669"/>
    <property type="project" value="UniProtKB-SubCell"/>
</dbReference>
<dbReference type="EMBL" id="JACRIW010000058">
    <property type="protein sequence ID" value="MBI5169524.1"/>
    <property type="molecule type" value="Genomic_DNA"/>
</dbReference>
<feature type="region of interest" description="Disordered" evidence="11">
    <location>
        <begin position="1"/>
        <end position="26"/>
    </location>
</feature>
<dbReference type="InterPro" id="IPR036942">
    <property type="entry name" value="Beta-barrel_TonB_sf"/>
</dbReference>
<dbReference type="AlphaFoldDB" id="A0A933SGJ7"/>
<evidence type="ECO:0000256" key="11">
    <source>
        <dbReference type="SAM" id="MobiDB-lite"/>
    </source>
</evidence>
<evidence type="ECO:0000256" key="2">
    <source>
        <dbReference type="ARBA" id="ARBA00022448"/>
    </source>
</evidence>
<dbReference type="PANTHER" id="PTHR32552:SF68">
    <property type="entry name" value="FERRICHROME OUTER MEMBRANE TRANSPORTER_PHAGE RECEPTOR"/>
    <property type="match status" value="1"/>
</dbReference>
<dbReference type="SUPFAM" id="SSF56935">
    <property type="entry name" value="Porins"/>
    <property type="match status" value="1"/>
</dbReference>
<evidence type="ECO:0000256" key="6">
    <source>
        <dbReference type="ARBA" id="ARBA00022729"/>
    </source>
</evidence>
<keyword evidence="6" id="KW-0732">Signal</keyword>
<evidence type="ECO:0000313" key="13">
    <source>
        <dbReference type="Proteomes" id="UP000696931"/>
    </source>
</evidence>
<evidence type="ECO:0000256" key="10">
    <source>
        <dbReference type="ARBA" id="ARBA00023237"/>
    </source>
</evidence>
<accession>A0A933SGJ7</accession>
<evidence type="ECO:0000256" key="4">
    <source>
        <dbReference type="ARBA" id="ARBA00022496"/>
    </source>
</evidence>
<keyword evidence="8" id="KW-0406">Ion transport</keyword>
<evidence type="ECO:0000256" key="1">
    <source>
        <dbReference type="ARBA" id="ARBA00004571"/>
    </source>
</evidence>
<protein>
    <submittedName>
        <fullName evidence="12">TonB-dependent receptor</fullName>
    </submittedName>
</protein>
<keyword evidence="9" id="KW-0472">Membrane</keyword>
<dbReference type="Gene3D" id="2.40.170.20">
    <property type="entry name" value="TonB-dependent receptor, beta-barrel domain"/>
    <property type="match status" value="1"/>
</dbReference>
<keyword evidence="4" id="KW-0410">Iron transport</keyword>
<keyword evidence="5" id="KW-0812">Transmembrane</keyword>
<keyword evidence="7" id="KW-0408">Iron</keyword>
<gene>
    <name evidence="12" type="ORF">HZA61_08560</name>
</gene>
<comment type="subcellular location">
    <subcellularLocation>
        <location evidence="1">Cell outer membrane</location>
        <topology evidence="1">Multi-pass membrane protein</topology>
    </subcellularLocation>
</comment>
<feature type="non-terminal residue" evidence="12">
    <location>
        <position position="1"/>
    </location>
</feature>
<keyword evidence="2" id="KW-0813">Transport</keyword>
<comment type="caution">
    <text evidence="12">The sequence shown here is derived from an EMBL/GenBank/DDBJ whole genome shotgun (WGS) entry which is preliminary data.</text>
</comment>
<evidence type="ECO:0000313" key="12">
    <source>
        <dbReference type="EMBL" id="MBI5169524.1"/>
    </source>
</evidence>
<keyword evidence="10" id="KW-0998">Cell outer membrane</keyword>
<reference evidence="12" key="1">
    <citation type="submission" date="2020-07" db="EMBL/GenBank/DDBJ databases">
        <title>Huge and variable diversity of episymbiotic CPR bacteria and DPANN archaea in groundwater ecosystems.</title>
        <authorList>
            <person name="He C.Y."/>
            <person name="Keren R."/>
            <person name="Whittaker M."/>
            <person name="Farag I.F."/>
            <person name="Doudna J."/>
            <person name="Cate J.H.D."/>
            <person name="Banfield J.F."/>
        </authorList>
    </citation>
    <scope>NUCLEOTIDE SEQUENCE</scope>
    <source>
        <strain evidence="12">NC_groundwater_1813_Pr3_B-0.1um_71_17</strain>
    </source>
</reference>
<evidence type="ECO:0000256" key="7">
    <source>
        <dbReference type="ARBA" id="ARBA00023004"/>
    </source>
</evidence>
<name>A0A933SGJ7_UNCEI</name>
<dbReference type="GO" id="GO:0015344">
    <property type="term" value="F:siderophore uptake transmembrane transporter activity"/>
    <property type="evidence" value="ECO:0007669"/>
    <property type="project" value="TreeGrafter"/>
</dbReference>
<keyword evidence="3" id="KW-1134">Transmembrane beta strand</keyword>
<evidence type="ECO:0000256" key="8">
    <source>
        <dbReference type="ARBA" id="ARBA00023065"/>
    </source>
</evidence>
<dbReference type="PANTHER" id="PTHR32552">
    <property type="entry name" value="FERRICHROME IRON RECEPTOR-RELATED"/>
    <property type="match status" value="1"/>
</dbReference>
<sequence length="132" mass="14649">RRRRGRSGSLSGAWTKATFDGGDHDEKQINSVPERMLFARLSYEHRSNGSVTLELQHVGRQWADEANEYPVPDYTVANLALTQAVGAVELFGSVRNVTDEKYATLGYVVLEPVYFPASGRAFTAGLRMRIGD</sequence>